<feature type="transmembrane region" description="Helical" evidence="9">
    <location>
        <begin position="192"/>
        <end position="210"/>
    </location>
</feature>
<dbReference type="PANTHER" id="PTHR30614:SF0">
    <property type="entry name" value="L-CYSTINE TRANSPORT SYSTEM PERMEASE PROTEIN TCYL"/>
    <property type="match status" value="1"/>
</dbReference>
<protein>
    <submittedName>
        <fullName evidence="11">Amino acid ABC transporter permease</fullName>
    </submittedName>
</protein>
<sequence>MNAFDLFLRQVAEAGPQLLTGLGHTVMLAAVVSVTGLVGGIVVFYLTLSPGRACRRLTEAYISFFIGTPLLALLFLMYYGLPQWGFRPSPLAVAVVGFTMNVAAYNARYLATAYRGLDRDELEAARAQGFSGLQVFRLITLPQVLRLSVPALSNQVILNLKDSSIAFLIQYTEFFAQVQDVAMRHFQFFKSYVMAGLAYLAMVSVIVLAARHLERRYILPGTRRP</sequence>
<dbReference type="Proteomes" id="UP001501671">
    <property type="component" value="Unassembled WGS sequence"/>
</dbReference>
<evidence type="ECO:0000256" key="7">
    <source>
        <dbReference type="ARBA" id="ARBA00022989"/>
    </source>
</evidence>
<dbReference type="SUPFAM" id="SSF161098">
    <property type="entry name" value="MetI-like"/>
    <property type="match status" value="1"/>
</dbReference>
<evidence type="ECO:0000256" key="2">
    <source>
        <dbReference type="ARBA" id="ARBA00010072"/>
    </source>
</evidence>
<dbReference type="RefSeq" id="WP_345251591.1">
    <property type="nucleotide sequence ID" value="NZ_BAABFO010000024.1"/>
</dbReference>
<keyword evidence="5 9" id="KW-0812">Transmembrane</keyword>
<proteinExistence type="inferred from homology"/>
<accession>A0ABP8HJL8</accession>
<evidence type="ECO:0000256" key="3">
    <source>
        <dbReference type="ARBA" id="ARBA00022448"/>
    </source>
</evidence>
<dbReference type="CDD" id="cd06261">
    <property type="entry name" value="TM_PBP2"/>
    <property type="match status" value="1"/>
</dbReference>
<evidence type="ECO:0000259" key="10">
    <source>
        <dbReference type="PROSITE" id="PS50928"/>
    </source>
</evidence>
<dbReference type="EMBL" id="BAABFO010000024">
    <property type="protein sequence ID" value="GAA4340101.1"/>
    <property type="molecule type" value="Genomic_DNA"/>
</dbReference>
<keyword evidence="8 9" id="KW-0472">Membrane</keyword>
<evidence type="ECO:0000256" key="5">
    <source>
        <dbReference type="ARBA" id="ARBA00022692"/>
    </source>
</evidence>
<dbReference type="Pfam" id="PF00528">
    <property type="entry name" value="BPD_transp_1"/>
    <property type="match status" value="1"/>
</dbReference>
<reference evidence="12" key="1">
    <citation type="journal article" date="2019" name="Int. J. Syst. Evol. Microbiol.">
        <title>The Global Catalogue of Microorganisms (GCM) 10K type strain sequencing project: providing services to taxonomists for standard genome sequencing and annotation.</title>
        <authorList>
            <consortium name="The Broad Institute Genomics Platform"/>
            <consortium name="The Broad Institute Genome Sequencing Center for Infectious Disease"/>
            <person name="Wu L."/>
            <person name="Ma J."/>
        </authorList>
    </citation>
    <scope>NUCLEOTIDE SEQUENCE [LARGE SCALE GENOMIC DNA]</scope>
    <source>
        <strain evidence="12">JCM 17666</strain>
    </source>
</reference>
<evidence type="ECO:0000256" key="6">
    <source>
        <dbReference type="ARBA" id="ARBA00022970"/>
    </source>
</evidence>
<dbReference type="InterPro" id="IPR000515">
    <property type="entry name" value="MetI-like"/>
</dbReference>
<dbReference type="NCBIfam" id="TIGR01726">
    <property type="entry name" value="HEQRo_perm_3TM"/>
    <property type="match status" value="1"/>
</dbReference>
<evidence type="ECO:0000256" key="4">
    <source>
        <dbReference type="ARBA" id="ARBA00022475"/>
    </source>
</evidence>
<feature type="transmembrane region" description="Helical" evidence="9">
    <location>
        <begin position="91"/>
        <end position="111"/>
    </location>
</feature>
<feature type="domain" description="ABC transmembrane type-1" evidence="10">
    <location>
        <begin position="22"/>
        <end position="210"/>
    </location>
</feature>
<dbReference type="PROSITE" id="PS50928">
    <property type="entry name" value="ABC_TM1"/>
    <property type="match status" value="1"/>
</dbReference>
<evidence type="ECO:0000313" key="11">
    <source>
        <dbReference type="EMBL" id="GAA4340101.1"/>
    </source>
</evidence>
<feature type="transmembrane region" description="Helical" evidence="9">
    <location>
        <begin position="26"/>
        <end position="48"/>
    </location>
</feature>
<keyword evidence="6" id="KW-0029">Amino-acid transport</keyword>
<keyword evidence="3 9" id="KW-0813">Transport</keyword>
<evidence type="ECO:0000313" key="12">
    <source>
        <dbReference type="Proteomes" id="UP001501671"/>
    </source>
</evidence>
<evidence type="ECO:0000256" key="9">
    <source>
        <dbReference type="RuleBase" id="RU363032"/>
    </source>
</evidence>
<comment type="subcellular location">
    <subcellularLocation>
        <location evidence="1">Cell inner membrane</location>
        <topology evidence="1">Multi-pass membrane protein</topology>
    </subcellularLocation>
    <subcellularLocation>
        <location evidence="9">Cell membrane</location>
        <topology evidence="9">Multi-pass membrane protein</topology>
    </subcellularLocation>
</comment>
<evidence type="ECO:0000256" key="8">
    <source>
        <dbReference type="ARBA" id="ARBA00023136"/>
    </source>
</evidence>
<dbReference type="InterPro" id="IPR043429">
    <property type="entry name" value="ArtM/GltK/GlnP/TcyL/YhdX-like"/>
</dbReference>
<gene>
    <name evidence="11" type="ORF">GCM10023144_39280</name>
</gene>
<keyword evidence="7 9" id="KW-1133">Transmembrane helix</keyword>
<dbReference type="PANTHER" id="PTHR30614">
    <property type="entry name" value="MEMBRANE COMPONENT OF AMINO ACID ABC TRANSPORTER"/>
    <property type="match status" value="1"/>
</dbReference>
<comment type="similarity">
    <text evidence="2">Belongs to the binding-protein-dependent transport system permease family. HisMQ subfamily.</text>
</comment>
<feature type="transmembrane region" description="Helical" evidence="9">
    <location>
        <begin position="60"/>
        <end position="79"/>
    </location>
</feature>
<organism evidence="11 12">
    <name type="scientific">Pigmentiphaga soli</name>
    <dbReference type="NCBI Taxonomy" id="1007095"/>
    <lineage>
        <taxon>Bacteria</taxon>
        <taxon>Pseudomonadati</taxon>
        <taxon>Pseudomonadota</taxon>
        <taxon>Betaproteobacteria</taxon>
        <taxon>Burkholderiales</taxon>
        <taxon>Alcaligenaceae</taxon>
        <taxon>Pigmentiphaga</taxon>
    </lineage>
</organism>
<keyword evidence="4" id="KW-1003">Cell membrane</keyword>
<evidence type="ECO:0000256" key="1">
    <source>
        <dbReference type="ARBA" id="ARBA00004429"/>
    </source>
</evidence>
<dbReference type="InterPro" id="IPR035906">
    <property type="entry name" value="MetI-like_sf"/>
</dbReference>
<keyword evidence="12" id="KW-1185">Reference proteome</keyword>
<comment type="caution">
    <text evidence="11">The sequence shown here is derived from an EMBL/GenBank/DDBJ whole genome shotgun (WGS) entry which is preliminary data.</text>
</comment>
<dbReference type="Gene3D" id="1.10.3720.10">
    <property type="entry name" value="MetI-like"/>
    <property type="match status" value="1"/>
</dbReference>
<dbReference type="InterPro" id="IPR010065">
    <property type="entry name" value="AA_ABC_transptr_permease_3TM"/>
</dbReference>
<name>A0ABP8HJL8_9BURK</name>